<dbReference type="InterPro" id="IPR000845">
    <property type="entry name" value="Nucleoside_phosphorylase_d"/>
</dbReference>
<evidence type="ECO:0000259" key="6">
    <source>
        <dbReference type="Pfam" id="PF01048"/>
    </source>
</evidence>
<protein>
    <recommendedName>
        <fullName evidence="2">adenosylhomocysteine nucleosidase</fullName>
        <ecNumber evidence="2">3.2.2.9</ecNumber>
    </recommendedName>
</protein>
<comment type="pathway">
    <text evidence="1">Amino-acid biosynthesis; L-methionine biosynthesis via salvage pathway; S-methyl-5-thio-alpha-D-ribose 1-phosphate from S-methyl-5'-thioadenosine (hydrolase route): step 1/2.</text>
</comment>
<evidence type="ECO:0000313" key="7">
    <source>
        <dbReference type="EMBL" id="MCU6724723.1"/>
    </source>
</evidence>
<dbReference type="EMBL" id="JAOQKE010000003">
    <property type="protein sequence ID" value="MCU6724723.1"/>
    <property type="molecule type" value="Genomic_DNA"/>
</dbReference>
<dbReference type="Proteomes" id="UP001652338">
    <property type="component" value="Unassembled WGS sequence"/>
</dbReference>
<keyword evidence="3" id="KW-0028">Amino-acid biosynthesis</keyword>
<keyword evidence="8" id="KW-1185">Reference proteome</keyword>
<dbReference type="GO" id="GO:0008782">
    <property type="term" value="F:adenosylhomocysteine nucleosidase activity"/>
    <property type="evidence" value="ECO:0007669"/>
    <property type="project" value="UniProtKB-EC"/>
</dbReference>
<accession>A0ABT2SJN6</accession>
<feature type="domain" description="Nucleoside phosphorylase" evidence="6">
    <location>
        <begin position="3"/>
        <end position="229"/>
    </location>
</feature>
<name>A0ABT2SJN6_9FIRM</name>
<evidence type="ECO:0000256" key="3">
    <source>
        <dbReference type="ARBA" id="ARBA00022605"/>
    </source>
</evidence>
<evidence type="ECO:0000256" key="1">
    <source>
        <dbReference type="ARBA" id="ARBA00004945"/>
    </source>
</evidence>
<dbReference type="InterPro" id="IPR035994">
    <property type="entry name" value="Nucleoside_phosphorylase_sf"/>
</dbReference>
<dbReference type="RefSeq" id="WP_117449180.1">
    <property type="nucleotide sequence ID" value="NZ_JAOQKE010000003.1"/>
</dbReference>
<dbReference type="Gene3D" id="3.40.50.1580">
    <property type="entry name" value="Nucleoside phosphorylase domain"/>
    <property type="match status" value="1"/>
</dbReference>
<comment type="caution">
    <text evidence="7">The sequence shown here is derived from an EMBL/GenBank/DDBJ whole genome shotgun (WGS) entry which is preliminary data.</text>
</comment>
<dbReference type="SUPFAM" id="SSF53167">
    <property type="entry name" value="Purine and uridine phosphorylases"/>
    <property type="match status" value="1"/>
</dbReference>
<evidence type="ECO:0000256" key="5">
    <source>
        <dbReference type="ARBA" id="ARBA00023167"/>
    </source>
</evidence>
<dbReference type="NCBIfam" id="NF004079">
    <property type="entry name" value="PRK05584.1"/>
    <property type="match status" value="1"/>
</dbReference>
<evidence type="ECO:0000256" key="2">
    <source>
        <dbReference type="ARBA" id="ARBA00011974"/>
    </source>
</evidence>
<keyword evidence="7" id="KW-0326">Glycosidase</keyword>
<dbReference type="PANTHER" id="PTHR46832:SF1">
    <property type="entry name" value="5'-METHYLTHIOADENOSINE_S-ADENOSYLHOMOCYSTEINE NUCLEOSIDASE"/>
    <property type="match status" value="1"/>
</dbReference>
<gene>
    <name evidence="7" type="ORF">OCV47_05010</name>
</gene>
<dbReference type="CDD" id="cd09008">
    <property type="entry name" value="MTAN"/>
    <property type="match status" value="1"/>
</dbReference>
<organism evidence="7 8">
    <name type="scientific">Muricoprocola aceti</name>
    <dbReference type="NCBI Taxonomy" id="2981772"/>
    <lineage>
        <taxon>Bacteria</taxon>
        <taxon>Bacillati</taxon>
        <taxon>Bacillota</taxon>
        <taxon>Clostridia</taxon>
        <taxon>Lachnospirales</taxon>
        <taxon>Lachnospiraceae</taxon>
        <taxon>Muricoprocola</taxon>
    </lineage>
</organism>
<keyword evidence="4 7" id="KW-0378">Hydrolase</keyword>
<reference evidence="7 8" key="1">
    <citation type="journal article" date="2021" name="ISME Commun">
        <title>Automated analysis of genomic sequences facilitates high-throughput and comprehensive description of bacteria.</title>
        <authorList>
            <person name="Hitch T.C.A."/>
        </authorList>
    </citation>
    <scope>NUCLEOTIDE SEQUENCE [LARGE SCALE GENOMIC DNA]</scope>
    <source>
        <strain evidence="7 8">Sanger_29</strain>
    </source>
</reference>
<keyword evidence="5" id="KW-0486">Methionine biosynthesis</keyword>
<dbReference type="NCBIfam" id="TIGR01704">
    <property type="entry name" value="MTA_SAH-Nsdase"/>
    <property type="match status" value="1"/>
</dbReference>
<dbReference type="EC" id="3.2.2.9" evidence="2"/>
<evidence type="ECO:0000313" key="8">
    <source>
        <dbReference type="Proteomes" id="UP001652338"/>
    </source>
</evidence>
<proteinExistence type="predicted"/>
<dbReference type="PANTHER" id="PTHR46832">
    <property type="entry name" value="5'-METHYLTHIOADENOSINE/S-ADENOSYLHOMOCYSTEINE NUCLEOSIDASE"/>
    <property type="match status" value="1"/>
</dbReference>
<dbReference type="InterPro" id="IPR010049">
    <property type="entry name" value="MTA_SAH_Nsdase"/>
</dbReference>
<sequence>MKKIGIIGAMEVEIASLKSAMKVSRMLKKAQMEFLEGELEGCQAVVVRSGIGKVNAAVCTQILVDEFGVDGVINTGIAGSLKAEINIGDIVLSTDVLHHDMDATGFGYPLGQIPQMDAFSFQADEQMRKLAKEVCEEVNPEIRVFEGRVVSGDQFISSREVKDKIKENFDGCCTEMEGAAIAQTAYLNQIPFVIIRAISDKADDSATMDYPTFEKQAVEHSVRLTRGFLKRIQK</sequence>
<dbReference type="Pfam" id="PF01048">
    <property type="entry name" value="PNP_UDP_1"/>
    <property type="match status" value="1"/>
</dbReference>
<evidence type="ECO:0000256" key="4">
    <source>
        <dbReference type="ARBA" id="ARBA00022801"/>
    </source>
</evidence>